<keyword evidence="2" id="KW-1185">Reference proteome</keyword>
<dbReference type="RefSeq" id="XP_001559207.2">
    <property type="nucleotide sequence ID" value="XM_001559157.2"/>
</dbReference>
<name>A0A384JKN6_BOTFB</name>
<evidence type="ECO:0000313" key="1">
    <source>
        <dbReference type="EMBL" id="ATZ51031.1"/>
    </source>
</evidence>
<dbReference type="VEuPathDB" id="FungiDB:Bcin06g04780"/>
<dbReference type="KEGG" id="bfu:BCIN_06g04780"/>
<reference evidence="1 2" key="2">
    <citation type="journal article" date="2012" name="Eukaryot. Cell">
        <title>Genome update of Botrytis cinerea strains B05.10 and T4.</title>
        <authorList>
            <person name="Staats M."/>
            <person name="van Kan J.A."/>
        </authorList>
    </citation>
    <scope>NUCLEOTIDE SEQUENCE [LARGE SCALE GENOMIC DNA]</scope>
    <source>
        <strain evidence="1 2">B05.10</strain>
    </source>
</reference>
<evidence type="ECO:0008006" key="3">
    <source>
        <dbReference type="Google" id="ProtNLM"/>
    </source>
</evidence>
<protein>
    <recommendedName>
        <fullName evidence="3">F-box domain-containing protein</fullName>
    </recommendedName>
</protein>
<reference evidence="1 2" key="3">
    <citation type="journal article" date="2017" name="Mol. Plant Pathol.">
        <title>A gapless genome sequence of the fungus Botrytis cinerea.</title>
        <authorList>
            <person name="Van Kan J.A."/>
            <person name="Stassen J.H."/>
            <person name="Mosbach A."/>
            <person name="Van Der Lee T.A."/>
            <person name="Faino L."/>
            <person name="Farmer A.D."/>
            <person name="Papasotiriou D.G."/>
            <person name="Zhou S."/>
            <person name="Seidl M.F."/>
            <person name="Cottam E."/>
            <person name="Edel D."/>
            <person name="Hahn M."/>
            <person name="Schwartz D.C."/>
            <person name="Dietrich R.A."/>
            <person name="Widdison S."/>
            <person name="Scalliet G."/>
        </authorList>
    </citation>
    <scope>NUCLEOTIDE SEQUENCE [LARGE SCALE GENOMIC DNA]</scope>
    <source>
        <strain evidence="1 2">B05.10</strain>
    </source>
</reference>
<dbReference type="GeneID" id="5439832"/>
<gene>
    <name evidence="1" type="ORF">BCIN_06g04780</name>
</gene>
<proteinExistence type="predicted"/>
<dbReference type="OrthoDB" id="3465269at2759"/>
<reference evidence="1 2" key="1">
    <citation type="journal article" date="2011" name="PLoS Genet.">
        <title>Genomic analysis of the necrotrophic fungal pathogens Sclerotinia sclerotiorum and Botrytis cinerea.</title>
        <authorList>
            <person name="Amselem J."/>
            <person name="Cuomo C.A."/>
            <person name="van Kan J.A."/>
            <person name="Viaud M."/>
            <person name="Benito E.P."/>
            <person name="Couloux A."/>
            <person name="Coutinho P.M."/>
            <person name="de Vries R.P."/>
            <person name="Dyer P.S."/>
            <person name="Fillinger S."/>
            <person name="Fournier E."/>
            <person name="Gout L."/>
            <person name="Hahn M."/>
            <person name="Kohn L."/>
            <person name="Lapalu N."/>
            <person name="Plummer K.M."/>
            <person name="Pradier J.M."/>
            <person name="Quevillon E."/>
            <person name="Sharon A."/>
            <person name="Simon A."/>
            <person name="ten Have A."/>
            <person name="Tudzynski B."/>
            <person name="Tudzynski P."/>
            <person name="Wincker P."/>
            <person name="Andrew M."/>
            <person name="Anthouard V."/>
            <person name="Beever R.E."/>
            <person name="Beffa R."/>
            <person name="Benoit I."/>
            <person name="Bouzid O."/>
            <person name="Brault B."/>
            <person name="Chen Z."/>
            <person name="Choquer M."/>
            <person name="Collemare J."/>
            <person name="Cotton P."/>
            <person name="Danchin E.G."/>
            <person name="Da Silva C."/>
            <person name="Gautier A."/>
            <person name="Giraud C."/>
            <person name="Giraud T."/>
            <person name="Gonzalez C."/>
            <person name="Grossetete S."/>
            <person name="Guldener U."/>
            <person name="Henrissat B."/>
            <person name="Howlett B.J."/>
            <person name="Kodira C."/>
            <person name="Kretschmer M."/>
            <person name="Lappartient A."/>
            <person name="Leroch M."/>
            <person name="Levis C."/>
            <person name="Mauceli E."/>
            <person name="Neuveglise C."/>
            <person name="Oeser B."/>
            <person name="Pearson M."/>
            <person name="Poulain J."/>
            <person name="Poussereau N."/>
            <person name="Quesneville H."/>
            <person name="Rascle C."/>
            <person name="Schumacher J."/>
            <person name="Segurens B."/>
            <person name="Sexton A."/>
            <person name="Silva E."/>
            <person name="Sirven C."/>
            <person name="Soanes D.M."/>
            <person name="Talbot N.J."/>
            <person name="Templeton M."/>
            <person name="Yandava C."/>
            <person name="Yarden O."/>
            <person name="Zeng Q."/>
            <person name="Rollins J.A."/>
            <person name="Lebrun M.H."/>
            <person name="Dickman M."/>
        </authorList>
    </citation>
    <scope>NUCLEOTIDE SEQUENCE [LARGE SCALE GENOMIC DNA]</scope>
    <source>
        <strain evidence="1 2">B05.10</strain>
    </source>
</reference>
<evidence type="ECO:0000313" key="2">
    <source>
        <dbReference type="Proteomes" id="UP000001798"/>
    </source>
</evidence>
<dbReference type="Proteomes" id="UP000001798">
    <property type="component" value="Chromosome 6"/>
</dbReference>
<dbReference type="AlphaFoldDB" id="A0A384JKN6"/>
<organism evidence="1 2">
    <name type="scientific">Botryotinia fuckeliana (strain B05.10)</name>
    <name type="common">Noble rot fungus</name>
    <name type="synonym">Botrytis cinerea</name>
    <dbReference type="NCBI Taxonomy" id="332648"/>
    <lineage>
        <taxon>Eukaryota</taxon>
        <taxon>Fungi</taxon>
        <taxon>Dikarya</taxon>
        <taxon>Ascomycota</taxon>
        <taxon>Pezizomycotina</taxon>
        <taxon>Leotiomycetes</taxon>
        <taxon>Helotiales</taxon>
        <taxon>Sclerotiniaceae</taxon>
        <taxon>Botrytis</taxon>
    </lineage>
</organism>
<dbReference type="EMBL" id="CP009810">
    <property type="protein sequence ID" value="ATZ51031.1"/>
    <property type="molecule type" value="Genomic_DNA"/>
</dbReference>
<sequence>MNPQGTKRKLELMAPGDIKKGAPNILRQKRKLSNSHFSRSAIADPSIPLQSGCRLGNYPREIMFNIMGHLGWADGVCLGLTCTEMYDIYKCSYPSKISLREWVETSPPSSFDITPKPTRVQLYQLLENWHGKHQYTFWRPNSSLGQASSDSYDQTIPARFLNKAVYDISLQNNSSETVKRNIDLRCRLGRNYQDYFFFKSPRMIQKNIDVYFQALPPGWLSPDDPESVFKGNPLPNPYNMGVEQWEKEATEVILRTIDVAYGREHWGWYWKNCNLWDKNYESFQKSWAERQDELDASLFSE</sequence>
<accession>A0A384JKN6</accession>